<comment type="caution">
    <text evidence="3">The sequence shown here is derived from an EMBL/GenBank/DDBJ whole genome shotgun (WGS) entry which is preliminary data.</text>
</comment>
<dbReference type="PANTHER" id="PTHR30006">
    <property type="entry name" value="THIAMINE-BINDING PERIPLASMIC PROTEIN-RELATED"/>
    <property type="match status" value="1"/>
</dbReference>
<dbReference type="Pfam" id="PF13343">
    <property type="entry name" value="SBP_bac_6"/>
    <property type="match status" value="1"/>
</dbReference>
<accession>A0ABU1ZTV5</accession>
<protein>
    <submittedName>
        <fullName evidence="3">Spermidine/putrescine transport system substrate-binding protein</fullName>
    </submittedName>
</protein>
<evidence type="ECO:0000256" key="1">
    <source>
        <dbReference type="ARBA" id="ARBA00022729"/>
    </source>
</evidence>
<organism evidence="3 4">
    <name type="scientific">Corynebacterium guangdongense</name>
    <dbReference type="NCBI Taxonomy" id="1783348"/>
    <lineage>
        <taxon>Bacteria</taxon>
        <taxon>Bacillati</taxon>
        <taxon>Actinomycetota</taxon>
        <taxon>Actinomycetes</taxon>
        <taxon>Mycobacteriales</taxon>
        <taxon>Corynebacteriaceae</taxon>
        <taxon>Corynebacterium</taxon>
    </lineage>
</organism>
<name>A0ABU1ZTV5_9CORY</name>
<dbReference type="PROSITE" id="PS51318">
    <property type="entry name" value="TAT"/>
    <property type="match status" value="1"/>
</dbReference>
<proteinExistence type="predicted"/>
<feature type="signal peptide" evidence="2">
    <location>
        <begin position="1"/>
        <end position="30"/>
    </location>
</feature>
<keyword evidence="1 2" id="KW-0732">Signal</keyword>
<dbReference type="InterPro" id="IPR006311">
    <property type="entry name" value="TAT_signal"/>
</dbReference>
<dbReference type="PANTHER" id="PTHR30006:SF2">
    <property type="entry name" value="ABC TRANSPORTER SUBSTRATE-BINDING PROTEIN"/>
    <property type="match status" value="1"/>
</dbReference>
<dbReference type="EMBL" id="JAVDXZ010000001">
    <property type="protein sequence ID" value="MDR7328356.1"/>
    <property type="molecule type" value="Genomic_DNA"/>
</dbReference>
<evidence type="ECO:0000313" key="3">
    <source>
        <dbReference type="EMBL" id="MDR7328356.1"/>
    </source>
</evidence>
<dbReference type="RefSeq" id="WP_290197096.1">
    <property type="nucleotide sequence ID" value="NZ_CP047654.1"/>
</dbReference>
<dbReference type="Gene3D" id="3.40.190.10">
    <property type="entry name" value="Periplasmic binding protein-like II"/>
    <property type="match status" value="2"/>
</dbReference>
<reference evidence="3" key="1">
    <citation type="submission" date="2023-07" db="EMBL/GenBank/DDBJ databases">
        <title>Sequencing the genomes of 1000 actinobacteria strains.</title>
        <authorList>
            <person name="Klenk H.-P."/>
        </authorList>
    </citation>
    <scope>NUCLEOTIDE SEQUENCE</scope>
    <source>
        <strain evidence="3">DSM 107476</strain>
    </source>
</reference>
<sequence length="381" mass="40355">MTSTARFSRRTGLKAAGLSAVMALIVPLAAACGSTGAGETDPSAIGSTIEEIAANAKEEGQVRLIAYPETWANYAGHFAGFEEKYGVDVVVDSPDASSAEELQAVQNLKGQDTQPDVLDIGYSFTNTAINQGLIEPYKPTTFEDIPDNLKDPEGNWVGAYYGVITIGVNKDLVDNIPTTFEDLKKPEYAGKIALPGDPRQGASSIGTVFAASLANGGSLDDIQPGIDYFAELKELGNLTTVSDAASGMTTGEAAIIFDWNYNWLGRAEQLKADGVDFEYVTLEDGVFGNYYAQPVTAGSPQPNAARLWVDWLTSDEGAEQYALGGAIPARFTQLVEEGKLSDKALASLPDPEVVAKVELPTPEQGDAANKVIAAEWAKKVG</sequence>
<feature type="chain" id="PRO_5045842991" evidence="2">
    <location>
        <begin position="31"/>
        <end position="381"/>
    </location>
</feature>
<dbReference type="Proteomes" id="UP001180840">
    <property type="component" value="Unassembled WGS sequence"/>
</dbReference>
<dbReference type="SUPFAM" id="SSF53850">
    <property type="entry name" value="Periplasmic binding protein-like II"/>
    <property type="match status" value="1"/>
</dbReference>
<keyword evidence="4" id="KW-1185">Reference proteome</keyword>
<evidence type="ECO:0000256" key="2">
    <source>
        <dbReference type="SAM" id="SignalP"/>
    </source>
</evidence>
<dbReference type="PROSITE" id="PS51257">
    <property type="entry name" value="PROKAR_LIPOPROTEIN"/>
    <property type="match status" value="1"/>
</dbReference>
<gene>
    <name evidence="3" type="ORF">J2S39_000032</name>
</gene>
<evidence type="ECO:0000313" key="4">
    <source>
        <dbReference type="Proteomes" id="UP001180840"/>
    </source>
</evidence>